<dbReference type="PANTHER" id="PTHR43451">
    <property type="entry name" value="ACETYLTRANSFERASE (GNAT) FAMILY PROTEIN"/>
    <property type="match status" value="1"/>
</dbReference>
<dbReference type="PANTHER" id="PTHR43451:SF1">
    <property type="entry name" value="ACETYLTRANSFERASE"/>
    <property type="match status" value="1"/>
</dbReference>
<dbReference type="InterPro" id="IPR016181">
    <property type="entry name" value="Acyl_CoA_acyltransferase"/>
</dbReference>
<proteinExistence type="predicted"/>
<dbReference type="Gene3D" id="3.40.630.30">
    <property type="match status" value="1"/>
</dbReference>
<feature type="domain" description="N-acetyltransferase" evidence="1">
    <location>
        <begin position="1"/>
        <end position="155"/>
    </location>
</feature>
<protein>
    <submittedName>
        <fullName evidence="2">GNAT family N-acetyltransferase</fullName>
    </submittedName>
</protein>
<sequence>MRVRAFAPADADALATLFHASVRQAGIGDYSAEQVAAWSPSRPDPGTYLRRAVHRTILVAVDATGVVVGYGDLEPDGHIDHLYCHPERVGTGIGSGICAELEAVAQKTGIAVLSVEASEGARRLFARRGFALDSRNAFFFNGVMLHNYRMSKRIA</sequence>
<dbReference type="OrthoDB" id="5355033at2"/>
<keyword evidence="2" id="KW-0808">Transferase</keyword>
<dbReference type="InterPro" id="IPR052564">
    <property type="entry name" value="N-acetyltrans/Recomb-assoc"/>
</dbReference>
<reference evidence="2 3" key="1">
    <citation type="submission" date="2016-08" db="EMBL/GenBank/DDBJ databases">
        <authorList>
            <person name="Seilhamer J.J."/>
        </authorList>
    </citation>
    <scope>NUCLEOTIDE SEQUENCE [LARGE SCALE GENOMIC DNA]</scope>
    <source>
        <strain evidence="2 3">CFBP4641</strain>
    </source>
</reference>
<dbReference type="EMBL" id="MDEK01000008">
    <property type="protein sequence ID" value="PPU82653.1"/>
    <property type="molecule type" value="Genomic_DNA"/>
</dbReference>
<gene>
    <name evidence="2" type="ORF">XsacCFBP4641_10650</name>
</gene>
<evidence type="ECO:0000313" key="2">
    <source>
        <dbReference type="EMBL" id="PPU82653.1"/>
    </source>
</evidence>
<dbReference type="SUPFAM" id="SSF55729">
    <property type="entry name" value="Acyl-CoA N-acyltransferases (Nat)"/>
    <property type="match status" value="1"/>
</dbReference>
<comment type="caution">
    <text evidence="2">The sequence shown here is derived from an EMBL/GenBank/DDBJ whole genome shotgun (WGS) entry which is preliminary data.</text>
</comment>
<dbReference type="InterPro" id="IPR000182">
    <property type="entry name" value="GNAT_dom"/>
</dbReference>
<dbReference type="Proteomes" id="UP000247346">
    <property type="component" value="Unassembled WGS sequence"/>
</dbReference>
<evidence type="ECO:0000259" key="1">
    <source>
        <dbReference type="PROSITE" id="PS51186"/>
    </source>
</evidence>
<organism evidence="2 3">
    <name type="scientific">Xanthomonas sacchari</name>
    <dbReference type="NCBI Taxonomy" id="56458"/>
    <lineage>
        <taxon>Bacteria</taxon>
        <taxon>Pseudomonadati</taxon>
        <taxon>Pseudomonadota</taxon>
        <taxon>Gammaproteobacteria</taxon>
        <taxon>Lysobacterales</taxon>
        <taxon>Lysobacteraceae</taxon>
        <taxon>Xanthomonas</taxon>
    </lineage>
</organism>
<name>A0A2P5Z4G9_9XANT</name>
<dbReference type="Pfam" id="PF13673">
    <property type="entry name" value="Acetyltransf_10"/>
    <property type="match status" value="1"/>
</dbReference>
<dbReference type="GO" id="GO:0016747">
    <property type="term" value="F:acyltransferase activity, transferring groups other than amino-acyl groups"/>
    <property type="evidence" value="ECO:0007669"/>
    <property type="project" value="InterPro"/>
</dbReference>
<evidence type="ECO:0000313" key="3">
    <source>
        <dbReference type="Proteomes" id="UP000247346"/>
    </source>
</evidence>
<accession>A0A2P5Z4G9</accession>
<dbReference type="PROSITE" id="PS51186">
    <property type="entry name" value="GNAT"/>
    <property type="match status" value="1"/>
</dbReference>
<dbReference type="AlphaFoldDB" id="A0A2P5Z4G9"/>
<dbReference type="CDD" id="cd04301">
    <property type="entry name" value="NAT_SF"/>
    <property type="match status" value="1"/>
</dbReference>